<name>F4Q721_CACFS</name>
<reference evidence="2" key="1">
    <citation type="journal article" date="2011" name="Genome Res.">
        <title>Phylogeny-wide analysis of social amoeba genomes highlights ancient origins for complex intercellular communication.</title>
        <authorList>
            <person name="Heidel A.J."/>
            <person name="Lawal H.M."/>
            <person name="Felder M."/>
            <person name="Schilde C."/>
            <person name="Helps N.R."/>
            <person name="Tunggal B."/>
            <person name="Rivero F."/>
            <person name="John U."/>
            <person name="Schleicher M."/>
            <person name="Eichinger L."/>
            <person name="Platzer M."/>
            <person name="Noegel A.A."/>
            <person name="Schaap P."/>
            <person name="Gloeckner G."/>
        </authorList>
    </citation>
    <scope>NUCLEOTIDE SEQUENCE [LARGE SCALE GENOMIC DNA]</scope>
    <source>
        <strain evidence="2">SH3</strain>
    </source>
</reference>
<protein>
    <submittedName>
        <fullName evidence="1">Uncharacterized protein</fullName>
    </submittedName>
</protein>
<dbReference type="AlphaFoldDB" id="F4Q721"/>
<accession>F4Q721</accession>
<sequence length="203" mass="22498">MSKETSIPAATYSPRSIGDPTSSIKWTTTLQSYRFDLTKVSSRDCLHVTGQDLLVQFIVGSVIFEHGRESTEYGGKEGLLSLLVGLELELLFLEDSLVDKLAFLGLVVVGGKGINDNVGLFNRVYDNLPDIVGGHVTRWIAHQEPVDGVDWLEDLERDKLVNGNDNVLVRGLPKADNRLETLLTVFGSMQDRLEQCNITFNSM</sequence>
<dbReference type="Proteomes" id="UP000007797">
    <property type="component" value="Unassembled WGS sequence"/>
</dbReference>
<organism evidence="1 2">
    <name type="scientific">Cavenderia fasciculata</name>
    <name type="common">Slime mold</name>
    <name type="synonym">Dictyostelium fasciculatum</name>
    <dbReference type="NCBI Taxonomy" id="261658"/>
    <lineage>
        <taxon>Eukaryota</taxon>
        <taxon>Amoebozoa</taxon>
        <taxon>Evosea</taxon>
        <taxon>Eumycetozoa</taxon>
        <taxon>Dictyostelia</taxon>
        <taxon>Acytosteliales</taxon>
        <taxon>Cavenderiaceae</taxon>
        <taxon>Cavenderia</taxon>
    </lineage>
</organism>
<dbReference type="RefSeq" id="XP_004354587.1">
    <property type="nucleotide sequence ID" value="XM_004354535.1"/>
</dbReference>
<evidence type="ECO:0000313" key="2">
    <source>
        <dbReference type="Proteomes" id="UP000007797"/>
    </source>
</evidence>
<dbReference type="EMBL" id="GL883024">
    <property type="protein sequence ID" value="EGG16203.1"/>
    <property type="molecule type" value="Genomic_DNA"/>
</dbReference>
<evidence type="ECO:0000313" key="1">
    <source>
        <dbReference type="EMBL" id="EGG16203.1"/>
    </source>
</evidence>
<dbReference type="KEGG" id="dfa:DFA_09233"/>
<keyword evidence="2" id="KW-1185">Reference proteome</keyword>
<gene>
    <name evidence="1" type="ORF">DFA_09233</name>
</gene>
<proteinExistence type="predicted"/>
<dbReference type="GeneID" id="14868153"/>